<gene>
    <name evidence="1" type="ORF">S03H2_69475</name>
</gene>
<proteinExistence type="predicted"/>
<sequence>DPGAIRHDKLGRPYSLDWRGDPPHMLKVDVPIWYRFLEKYGAPFIKLYYDCLLGGPFMSIDELKDPYKRDWRVLNSKRADAIAELDDQVWIIEVAKEPGLRAIGQVQVYHALWLRDPKIAKIEKPVLVADRINSDLLDA</sequence>
<comment type="caution">
    <text evidence="1">The sequence shown here is derived from an EMBL/GenBank/DDBJ whole genome shotgun (WGS) entry which is preliminary data.</text>
</comment>
<reference evidence="1" key="1">
    <citation type="journal article" date="2014" name="Front. Microbiol.">
        <title>High frequency of phylogenetically diverse reductive dehalogenase-homologous genes in deep subseafloor sedimentary metagenomes.</title>
        <authorList>
            <person name="Kawai M."/>
            <person name="Futagami T."/>
            <person name="Toyoda A."/>
            <person name="Takaki Y."/>
            <person name="Nishi S."/>
            <person name="Hori S."/>
            <person name="Arai W."/>
            <person name="Tsubouchi T."/>
            <person name="Morono Y."/>
            <person name="Uchiyama I."/>
            <person name="Ito T."/>
            <person name="Fujiyama A."/>
            <person name="Inagaki F."/>
            <person name="Takami H."/>
        </authorList>
    </citation>
    <scope>NUCLEOTIDE SEQUENCE</scope>
    <source>
        <strain evidence="1">Expedition CK06-06</strain>
    </source>
</reference>
<protein>
    <submittedName>
        <fullName evidence="1">Uncharacterized protein</fullName>
    </submittedName>
</protein>
<dbReference type="AlphaFoldDB" id="X1L5L5"/>
<feature type="non-terminal residue" evidence="1">
    <location>
        <position position="139"/>
    </location>
</feature>
<name>X1L5L5_9ZZZZ</name>
<dbReference type="EMBL" id="BARU01045912">
    <property type="protein sequence ID" value="GAH97724.1"/>
    <property type="molecule type" value="Genomic_DNA"/>
</dbReference>
<evidence type="ECO:0000313" key="1">
    <source>
        <dbReference type="EMBL" id="GAH97724.1"/>
    </source>
</evidence>
<organism evidence="1">
    <name type="scientific">marine sediment metagenome</name>
    <dbReference type="NCBI Taxonomy" id="412755"/>
    <lineage>
        <taxon>unclassified sequences</taxon>
        <taxon>metagenomes</taxon>
        <taxon>ecological metagenomes</taxon>
    </lineage>
</organism>
<feature type="non-terminal residue" evidence="1">
    <location>
        <position position="1"/>
    </location>
</feature>
<accession>X1L5L5</accession>